<dbReference type="GO" id="GO:0005886">
    <property type="term" value="C:plasma membrane"/>
    <property type="evidence" value="ECO:0007669"/>
    <property type="project" value="UniProtKB-SubCell"/>
</dbReference>
<keyword evidence="6 8" id="KW-0472">Membrane</keyword>
<dbReference type="InterPro" id="IPR051258">
    <property type="entry name" value="Diverse_Substrate_Transporter"/>
</dbReference>
<feature type="domain" description="EamA" evidence="9">
    <location>
        <begin position="6"/>
        <end position="162"/>
    </location>
</feature>
<organism evidence="10 11">
    <name type="scientific">Candidatus Neomicrothrix subdominans</name>
    <dbReference type="NCBI Taxonomy" id="2954438"/>
    <lineage>
        <taxon>Bacteria</taxon>
        <taxon>Bacillati</taxon>
        <taxon>Actinomycetota</taxon>
        <taxon>Acidimicrobiia</taxon>
        <taxon>Acidimicrobiales</taxon>
        <taxon>Microthrixaceae</taxon>
        <taxon>Candidatus Neomicrothrix</taxon>
    </lineage>
</organism>
<evidence type="ECO:0000256" key="6">
    <source>
        <dbReference type="ARBA" id="ARBA00023136"/>
    </source>
</evidence>
<feature type="compositionally biased region" description="Pro residues" evidence="7">
    <location>
        <begin position="317"/>
        <end position="331"/>
    </location>
</feature>
<feature type="transmembrane region" description="Helical" evidence="8">
    <location>
        <begin position="90"/>
        <end position="113"/>
    </location>
</feature>
<evidence type="ECO:0000256" key="1">
    <source>
        <dbReference type="ARBA" id="ARBA00004651"/>
    </source>
</evidence>
<dbReference type="PANTHER" id="PTHR42920:SF5">
    <property type="entry name" value="EAMA DOMAIN-CONTAINING PROTEIN"/>
    <property type="match status" value="1"/>
</dbReference>
<feature type="domain" description="EamA" evidence="9">
    <location>
        <begin position="176"/>
        <end position="301"/>
    </location>
</feature>
<comment type="subcellular location">
    <subcellularLocation>
        <location evidence="1">Cell membrane</location>
        <topology evidence="1">Multi-pass membrane protein</topology>
    </subcellularLocation>
</comment>
<keyword evidence="5 8" id="KW-1133">Transmembrane helix</keyword>
<dbReference type="InterPro" id="IPR037185">
    <property type="entry name" value="EmrE-like"/>
</dbReference>
<evidence type="ECO:0000256" key="3">
    <source>
        <dbReference type="ARBA" id="ARBA00022475"/>
    </source>
</evidence>
<name>A0A936NDW1_9ACTN</name>
<dbReference type="InterPro" id="IPR000620">
    <property type="entry name" value="EamA_dom"/>
</dbReference>
<dbReference type="EMBL" id="JADJZA010000007">
    <property type="protein sequence ID" value="MBK9297871.1"/>
    <property type="molecule type" value="Genomic_DNA"/>
</dbReference>
<dbReference type="Pfam" id="PF00892">
    <property type="entry name" value="EamA"/>
    <property type="match status" value="2"/>
</dbReference>
<reference evidence="10 11" key="1">
    <citation type="submission" date="2020-10" db="EMBL/GenBank/DDBJ databases">
        <title>Connecting structure to function with the recovery of over 1000 high-quality activated sludge metagenome-assembled genomes encoding full-length rRNA genes using long-read sequencing.</title>
        <authorList>
            <person name="Singleton C.M."/>
            <person name="Petriglieri F."/>
            <person name="Kristensen J.M."/>
            <person name="Kirkegaard R.H."/>
            <person name="Michaelsen T.Y."/>
            <person name="Andersen M.H."/>
            <person name="Karst S.M."/>
            <person name="Dueholm M.S."/>
            <person name="Nielsen P.H."/>
            <person name="Albertsen M."/>
        </authorList>
    </citation>
    <scope>NUCLEOTIDE SEQUENCE [LARGE SCALE GENOMIC DNA]</scope>
    <source>
        <strain evidence="10">Lyne_18-Q3-R50-59_MAXAC.006</strain>
    </source>
</reference>
<evidence type="ECO:0000313" key="11">
    <source>
        <dbReference type="Proteomes" id="UP000727993"/>
    </source>
</evidence>
<evidence type="ECO:0000256" key="4">
    <source>
        <dbReference type="ARBA" id="ARBA00022692"/>
    </source>
</evidence>
<evidence type="ECO:0000256" key="7">
    <source>
        <dbReference type="SAM" id="MobiDB-lite"/>
    </source>
</evidence>
<evidence type="ECO:0000256" key="8">
    <source>
        <dbReference type="SAM" id="Phobius"/>
    </source>
</evidence>
<sequence length="340" mass="34047">MAPGTIGALAVLGAAVLWGVIGPVANGLAARGIDPVTMAAWRAMIAGVGFAVIWLIQAMRGRTADGPDLHGTGLESGAAPITPPLRQPVVWLRLVALGLIGVSVFYTALPAAIERGGITLAWVLLYTAPLWVLIGSVSLGWLRPTVRAVTLVLLATGGVALTAAAGGEGVTVSAAAVAWGLAAGLSYASYYLVGRTLVETLGPIRTYAIAMIIGGLALVPFADLEWPTREVAGLLAVLALASTLLAYLLLGVGLTRISSTRASVIATAEPVVATVMAVAVAGERPGPLAYVGGVLVVGSALAAGLGPLDGATVPKQAPYPVPTSDPSPDPSPKSGAQSAP</sequence>
<comment type="caution">
    <text evidence="10">The sequence shown here is derived from an EMBL/GenBank/DDBJ whole genome shotgun (WGS) entry which is preliminary data.</text>
</comment>
<dbReference type="PANTHER" id="PTHR42920">
    <property type="entry name" value="OS03G0707200 PROTEIN-RELATED"/>
    <property type="match status" value="1"/>
</dbReference>
<feature type="region of interest" description="Disordered" evidence="7">
    <location>
        <begin position="314"/>
        <end position="340"/>
    </location>
</feature>
<accession>A0A936NDW1</accession>
<keyword evidence="3" id="KW-1003">Cell membrane</keyword>
<feature type="transmembrane region" description="Helical" evidence="8">
    <location>
        <begin position="204"/>
        <end position="222"/>
    </location>
</feature>
<feature type="transmembrane region" description="Helical" evidence="8">
    <location>
        <begin position="148"/>
        <end position="166"/>
    </location>
</feature>
<evidence type="ECO:0000256" key="2">
    <source>
        <dbReference type="ARBA" id="ARBA00007362"/>
    </source>
</evidence>
<protein>
    <submittedName>
        <fullName evidence="10">EamA family transporter</fullName>
    </submittedName>
</protein>
<proteinExistence type="inferred from homology"/>
<gene>
    <name evidence="10" type="ORF">IPN02_13775</name>
</gene>
<dbReference type="AlphaFoldDB" id="A0A936NDW1"/>
<dbReference type="SUPFAM" id="SSF103481">
    <property type="entry name" value="Multidrug resistance efflux transporter EmrE"/>
    <property type="match status" value="2"/>
</dbReference>
<feature type="transmembrane region" description="Helical" evidence="8">
    <location>
        <begin position="288"/>
        <end position="308"/>
    </location>
</feature>
<comment type="similarity">
    <text evidence="2">Belongs to the EamA transporter family.</text>
</comment>
<keyword evidence="4 8" id="KW-0812">Transmembrane</keyword>
<evidence type="ECO:0000256" key="5">
    <source>
        <dbReference type="ARBA" id="ARBA00022989"/>
    </source>
</evidence>
<feature type="transmembrane region" description="Helical" evidence="8">
    <location>
        <begin position="172"/>
        <end position="192"/>
    </location>
</feature>
<feature type="transmembrane region" description="Helical" evidence="8">
    <location>
        <begin position="119"/>
        <end position="141"/>
    </location>
</feature>
<dbReference type="Proteomes" id="UP000727993">
    <property type="component" value="Unassembled WGS sequence"/>
</dbReference>
<feature type="transmembrane region" description="Helical" evidence="8">
    <location>
        <begin position="262"/>
        <end position="282"/>
    </location>
</feature>
<evidence type="ECO:0000259" key="9">
    <source>
        <dbReference type="Pfam" id="PF00892"/>
    </source>
</evidence>
<feature type="transmembrane region" description="Helical" evidence="8">
    <location>
        <begin position="234"/>
        <end position="255"/>
    </location>
</feature>
<feature type="transmembrane region" description="Helical" evidence="8">
    <location>
        <begin position="39"/>
        <end position="56"/>
    </location>
</feature>
<evidence type="ECO:0000313" key="10">
    <source>
        <dbReference type="EMBL" id="MBK9297871.1"/>
    </source>
</evidence>